<sequence>MAATISGNVNALKKIFENYNSTGSSPSSSIRSREVNGVSHATTRNSDSDYNAVKKPSQTPSKTPVNGTLHEQSCASGLPGYNGTTPNDRRFSVDRNSVDRSSSKSTPPKTKPKPVIFRHSQPVIPNNAKAVSNSPRVDAKNEKPLPADPSSLRNMTACESSVLTNTPSGPNIPSGKGSNETHAPSNLDNVVGKLPTSPLNGDDNAAVSKTPPTTSVHNSSKKPPPVSKKPRSVLSGYSNGNTHTHYKYDEELEKHFGLVVDQSSYDSTERWAAYQAENRLELMQSRSRKQGNDSLPNMLPNGLIGAPPRAPSITSSTGQSSSNLTNSSIRSILKKGRPSLGIQTKKRLTFKDGDELTTKYDYPSEDSFNDLDSLDRYRSAFDSDSDSSSTFDESQDFEYDNSGSVSTLRSQDGRINVSKLMPVASNSSTVSSSTLRGSVSNQRKKHENSSHNDHHHSKWSSPSSHKPTALNSSRGDSKSKNLSNPSVSFVRINAVELLLRRNSLFLCTVRKPQINILPALGHLYDDVK</sequence>
<dbReference type="OrthoDB" id="6288562at2759"/>
<feature type="compositionally biased region" description="Low complexity" evidence="1">
    <location>
        <begin position="312"/>
        <end position="328"/>
    </location>
</feature>
<feature type="compositionally biased region" description="Low complexity" evidence="1">
    <location>
        <begin position="21"/>
        <end position="30"/>
    </location>
</feature>
<organism evidence="2 3">
    <name type="scientific">Mesocestoides corti</name>
    <name type="common">Flatworm</name>
    <dbReference type="NCBI Taxonomy" id="53468"/>
    <lineage>
        <taxon>Eukaryota</taxon>
        <taxon>Metazoa</taxon>
        <taxon>Spiralia</taxon>
        <taxon>Lophotrochozoa</taxon>
        <taxon>Platyhelminthes</taxon>
        <taxon>Cestoda</taxon>
        <taxon>Eucestoda</taxon>
        <taxon>Cyclophyllidea</taxon>
        <taxon>Mesocestoididae</taxon>
        <taxon>Mesocestoides</taxon>
    </lineage>
</organism>
<feature type="region of interest" description="Disordered" evidence="1">
    <location>
        <begin position="306"/>
        <end position="328"/>
    </location>
</feature>
<protein>
    <submittedName>
        <fullName evidence="2">Uncharacterized protein</fullName>
    </submittedName>
</protein>
<feature type="compositionally biased region" description="Polar residues" evidence="1">
    <location>
        <begin position="151"/>
        <end position="188"/>
    </location>
</feature>
<evidence type="ECO:0000313" key="2">
    <source>
        <dbReference type="EMBL" id="VDD80333.1"/>
    </source>
</evidence>
<feature type="compositionally biased region" description="Polar residues" evidence="1">
    <location>
        <begin position="469"/>
        <end position="483"/>
    </location>
</feature>
<feature type="region of interest" description="Disordered" evidence="1">
    <location>
        <begin position="18"/>
        <end position="242"/>
    </location>
</feature>
<feature type="compositionally biased region" description="Low complexity" evidence="1">
    <location>
        <begin position="426"/>
        <end position="441"/>
    </location>
</feature>
<reference evidence="2 3" key="1">
    <citation type="submission" date="2018-10" db="EMBL/GenBank/DDBJ databases">
        <authorList>
            <consortium name="Pathogen Informatics"/>
        </authorList>
    </citation>
    <scope>NUCLEOTIDE SEQUENCE [LARGE SCALE GENOMIC DNA]</scope>
</reference>
<feature type="region of interest" description="Disordered" evidence="1">
    <location>
        <begin position="426"/>
        <end position="483"/>
    </location>
</feature>
<evidence type="ECO:0000313" key="3">
    <source>
        <dbReference type="Proteomes" id="UP000267029"/>
    </source>
</evidence>
<dbReference type="EMBL" id="UXSR01005252">
    <property type="protein sequence ID" value="VDD80333.1"/>
    <property type="molecule type" value="Genomic_DNA"/>
</dbReference>
<feature type="compositionally biased region" description="Low complexity" evidence="1">
    <location>
        <begin position="382"/>
        <end position="392"/>
    </location>
</feature>
<evidence type="ECO:0000256" key="1">
    <source>
        <dbReference type="SAM" id="MobiDB-lite"/>
    </source>
</evidence>
<keyword evidence="3" id="KW-1185">Reference proteome</keyword>
<proteinExistence type="predicted"/>
<dbReference type="AlphaFoldDB" id="A0A0R3UGH8"/>
<feature type="region of interest" description="Disordered" evidence="1">
    <location>
        <begin position="381"/>
        <end position="410"/>
    </location>
</feature>
<dbReference type="Proteomes" id="UP000267029">
    <property type="component" value="Unassembled WGS sequence"/>
</dbReference>
<feature type="compositionally biased region" description="Polar residues" evidence="1">
    <location>
        <begin position="56"/>
        <end position="75"/>
    </location>
</feature>
<feature type="compositionally biased region" description="Polar residues" evidence="1">
    <location>
        <begin position="401"/>
        <end position="410"/>
    </location>
</feature>
<feature type="compositionally biased region" description="Basic and acidic residues" evidence="1">
    <location>
        <begin position="87"/>
        <end position="102"/>
    </location>
</feature>
<name>A0A0R3UGH8_MESCO</name>
<accession>A0A0R3UGH8</accession>
<gene>
    <name evidence="2" type="ORF">MCOS_LOCUS6336</name>
</gene>
<feature type="compositionally biased region" description="Polar residues" evidence="1">
    <location>
        <begin position="39"/>
        <end position="49"/>
    </location>
</feature>